<keyword evidence="2" id="KW-0472">Membrane</keyword>
<feature type="compositionally biased region" description="Low complexity" evidence="1">
    <location>
        <begin position="107"/>
        <end position="129"/>
    </location>
</feature>
<evidence type="ECO:0000256" key="2">
    <source>
        <dbReference type="SAM" id="Phobius"/>
    </source>
</evidence>
<dbReference type="GeneID" id="92904281"/>
<dbReference type="RefSeq" id="WP_067973959.1">
    <property type="nucleotide sequence ID" value="NZ_CP014160.1"/>
</dbReference>
<evidence type="ECO:0000313" key="4">
    <source>
        <dbReference type="Proteomes" id="UP000069912"/>
    </source>
</evidence>
<dbReference type="Proteomes" id="UP000069912">
    <property type="component" value="Chromosome"/>
</dbReference>
<accession>A0A0X8FB52</accession>
<sequence length="213" mass="23227">MQVIFSLILLLSLGFMFYYWQRSLTKRRITAFTALNGVLGLIATNDLKAALATFAVLSAIFSALNIRRNKRWRNLAVILAVVSTVILLVVSASPAPQKLPGDAGQTSYSQAQRSASSESGSQASSASQSGDDKLHYPELPAQTEEGSEDLPGKDRTAPPAPMIRSPKQGVWCPRFRLTKPMWPSTATSLTSATQTSPPPRPMRTMDSWMLTVE</sequence>
<dbReference type="EMBL" id="CP014160">
    <property type="protein sequence ID" value="AMB94094.1"/>
    <property type="molecule type" value="Genomic_DNA"/>
</dbReference>
<evidence type="ECO:0000313" key="3">
    <source>
        <dbReference type="EMBL" id="AMB94094.1"/>
    </source>
</evidence>
<keyword evidence="2" id="KW-0812">Transmembrane</keyword>
<keyword evidence="2" id="KW-1133">Transmembrane helix</keyword>
<dbReference type="KEGG" id="asan:AWM72_04645"/>
<feature type="compositionally biased region" description="Low complexity" evidence="1">
    <location>
        <begin position="183"/>
        <end position="195"/>
    </location>
</feature>
<feature type="transmembrane region" description="Helical" evidence="2">
    <location>
        <begin position="49"/>
        <end position="66"/>
    </location>
</feature>
<protein>
    <submittedName>
        <fullName evidence="3">Uncharacterized protein</fullName>
    </submittedName>
</protein>
<feature type="region of interest" description="Disordered" evidence="1">
    <location>
        <begin position="183"/>
        <end position="205"/>
    </location>
</feature>
<dbReference type="AlphaFoldDB" id="A0A0X8FB52"/>
<reference evidence="3 4" key="1">
    <citation type="journal article" date="2016" name="Genome Announc.">
        <title>Complete Genome Sequences of Aerococcus christensenii CCUG 28831T, Aerococcus sanguinicola CCUG 43001T, Aerococcus urinae CCUG 36881T, Aerococcus urinaeequi CCUG 28094T, Aerococcus urinaehominis CCUG 42038 BT, and Aerococcus viridans CCUG 4311T.</title>
        <authorList>
            <person name="Carkaci D."/>
            <person name="Dargis R."/>
            <person name="Nielsen X.C."/>
            <person name="Skovgaard O."/>
            <person name="Fuursted K."/>
            <person name="Christensen J.J."/>
        </authorList>
    </citation>
    <scope>NUCLEOTIDE SEQUENCE [LARGE SCALE GENOMIC DNA]</scope>
    <source>
        <strain evidence="3 4">CCUG43001</strain>
    </source>
</reference>
<evidence type="ECO:0000256" key="1">
    <source>
        <dbReference type="SAM" id="MobiDB-lite"/>
    </source>
</evidence>
<name>A0A0X8FB52_9LACT</name>
<gene>
    <name evidence="3" type="ORF">AWM72_04645</name>
</gene>
<reference evidence="4" key="2">
    <citation type="submission" date="2016-01" db="EMBL/GenBank/DDBJ databases">
        <title>Six Aerococcus type strain genome sequencing and assembly using PacBio and Illumina Hiseq.</title>
        <authorList>
            <person name="Carkaci D."/>
            <person name="Dargis R."/>
            <person name="Nielsen X.C."/>
            <person name="Skovgaard O."/>
            <person name="Fuursted K."/>
            <person name="Christensen J.J."/>
        </authorList>
    </citation>
    <scope>NUCLEOTIDE SEQUENCE [LARGE SCALE GENOMIC DNA]</scope>
    <source>
        <strain evidence="4">CCUG43001</strain>
    </source>
</reference>
<organism evidence="3 4">
    <name type="scientific">Aerococcus sanguinicola</name>
    <dbReference type="NCBI Taxonomy" id="119206"/>
    <lineage>
        <taxon>Bacteria</taxon>
        <taxon>Bacillati</taxon>
        <taxon>Bacillota</taxon>
        <taxon>Bacilli</taxon>
        <taxon>Lactobacillales</taxon>
        <taxon>Aerococcaceae</taxon>
        <taxon>Aerococcus</taxon>
    </lineage>
</organism>
<keyword evidence="4" id="KW-1185">Reference proteome</keyword>
<proteinExistence type="predicted"/>
<feature type="transmembrane region" description="Helical" evidence="2">
    <location>
        <begin position="75"/>
        <end position="95"/>
    </location>
</feature>
<feature type="region of interest" description="Disordered" evidence="1">
    <location>
        <begin position="97"/>
        <end position="167"/>
    </location>
</feature>